<protein>
    <recommendedName>
        <fullName evidence="2">Phage tail collar domain-containing protein</fullName>
    </recommendedName>
</protein>
<keyword evidence="4" id="KW-1185">Reference proteome</keyword>
<dbReference type="RefSeq" id="WP_005875710.1">
    <property type="nucleotide sequence ID" value="NZ_CABMNL010000001.1"/>
</dbReference>
<name>C3X192_9BURK</name>
<dbReference type="AlphaFoldDB" id="C3X192"/>
<dbReference type="EMBL" id="ACDP02000029">
    <property type="protein sequence ID" value="EEO26978.1"/>
    <property type="molecule type" value="Genomic_DNA"/>
</dbReference>
<feature type="domain" description="Phage tail collar" evidence="2">
    <location>
        <begin position="83"/>
        <end position="139"/>
    </location>
</feature>
<dbReference type="Proteomes" id="UP000003973">
    <property type="component" value="Unassembled WGS sequence"/>
</dbReference>
<organism evidence="3 4">
    <name type="scientific">Oxalobacter paraformigenes</name>
    <dbReference type="NCBI Taxonomy" id="556268"/>
    <lineage>
        <taxon>Bacteria</taxon>
        <taxon>Pseudomonadati</taxon>
        <taxon>Pseudomonadota</taxon>
        <taxon>Betaproteobacteria</taxon>
        <taxon>Burkholderiales</taxon>
        <taxon>Oxalobacteraceae</taxon>
        <taxon>Oxalobacter</taxon>
    </lineage>
</organism>
<dbReference type="HOGENOM" id="CLU_707576_0_0_4"/>
<dbReference type="eggNOG" id="COG4675">
    <property type="taxonomic scope" value="Bacteria"/>
</dbReference>
<dbReference type="SUPFAM" id="SSF88874">
    <property type="entry name" value="Receptor-binding domain of short tail fibre protein gp12"/>
    <property type="match status" value="1"/>
</dbReference>
<comment type="caution">
    <text evidence="3">The sequence shown here is derived from an EMBL/GenBank/DDBJ whole genome shotgun (WGS) entry which is preliminary data.</text>
</comment>
<dbReference type="Pfam" id="PF07484">
    <property type="entry name" value="Collar"/>
    <property type="match status" value="1"/>
</dbReference>
<feature type="region of interest" description="Disordered" evidence="1">
    <location>
        <begin position="7"/>
        <end position="28"/>
    </location>
</feature>
<gene>
    <name evidence="3" type="ORF">OFAG_00131</name>
</gene>
<accession>C3X192</accession>
<dbReference type="InterPro" id="IPR011083">
    <property type="entry name" value="Phage_tail_collar_dom"/>
</dbReference>
<evidence type="ECO:0000256" key="1">
    <source>
        <dbReference type="SAM" id="MobiDB-lite"/>
    </source>
</evidence>
<evidence type="ECO:0000313" key="4">
    <source>
        <dbReference type="Proteomes" id="UP000003973"/>
    </source>
</evidence>
<dbReference type="Gene3D" id="3.90.1340.10">
    <property type="entry name" value="Phage tail collar domain"/>
    <property type="match status" value="1"/>
</dbReference>
<evidence type="ECO:0000259" key="2">
    <source>
        <dbReference type="Pfam" id="PF07484"/>
    </source>
</evidence>
<reference evidence="3" key="1">
    <citation type="submission" date="2011-10" db="EMBL/GenBank/DDBJ databases">
        <title>The Genome Sequence of Oxalobacter formigenes HOxBLS.</title>
        <authorList>
            <consortium name="The Broad Institute Genome Sequencing Platform"/>
            <person name="Earl A."/>
            <person name="Ward D."/>
            <person name="Feldgarden M."/>
            <person name="Gevers D."/>
            <person name="Allison M.J."/>
            <person name="Humphrey S."/>
            <person name="Young S.K."/>
            <person name="Zeng Q."/>
            <person name="Gargeya S."/>
            <person name="Fitzgerald M."/>
            <person name="Haas B."/>
            <person name="Abouelleil A."/>
            <person name="Alvarado L."/>
            <person name="Arachchi H.M."/>
            <person name="Berlin A."/>
            <person name="Brown A."/>
            <person name="Chapman S.B."/>
            <person name="Chen Z."/>
            <person name="Dunbar C."/>
            <person name="Freedman E."/>
            <person name="Gearin G."/>
            <person name="Goldberg J."/>
            <person name="Griggs A."/>
            <person name="Gujja S."/>
            <person name="Heiman D."/>
            <person name="Howarth C."/>
            <person name="Larson L."/>
            <person name="Lui A."/>
            <person name="MacDonald P.J.P."/>
            <person name="Montmayeur A."/>
            <person name="Murphy C."/>
            <person name="Neiman D."/>
            <person name="Pearson M."/>
            <person name="Priest M."/>
            <person name="Roberts A."/>
            <person name="Saif S."/>
            <person name="Shea T."/>
            <person name="Shenoy N."/>
            <person name="Sisk P."/>
            <person name="Stolte C."/>
            <person name="Sykes S."/>
            <person name="Wortman J."/>
            <person name="Nusbaum C."/>
            <person name="Birren B."/>
        </authorList>
    </citation>
    <scope>NUCLEOTIDE SEQUENCE [LARGE SCALE GENOMIC DNA]</scope>
    <source>
        <strain evidence="3">HOxBLS</strain>
    </source>
</reference>
<sequence>MDRAFLADVSEIPPSPPETPLIGYPRNGDPASGVRATKPGAWWYHMIEEEILNVIRDAGLTPDPKKVDQLVEAINKRSGVPIGTVEYFAMATPPAGYLKADGAAVGRATYPDLFAAIGTTFGAGDGETTFNLPDMIGQFAEGSATPGAVKEAGLPNIIGSISNVASGGANASSASGALSIAARSNNNMTPGSSAYGHTFALAINASDFNPIYGKSNTVQPPALTLLPCIKAFDAAVNPGLIDITELANEMAGKVDKVINGKRIAYVIDSYRNGTNWWRRWSDGWVEQGGKASIPGSGGADIVLLLPFLNADYCVTVINIDFLISVVPGLNGRKITGFNLDYASPDVVGDVLWSACGQGASS</sequence>
<evidence type="ECO:0000313" key="3">
    <source>
        <dbReference type="EMBL" id="EEO26978.1"/>
    </source>
</evidence>
<proteinExistence type="predicted"/>
<dbReference type="InterPro" id="IPR037053">
    <property type="entry name" value="Phage_tail_collar_dom_sf"/>
</dbReference>